<dbReference type="EMBL" id="LCAH01000005">
    <property type="protein sequence ID" value="KKR87148.1"/>
    <property type="molecule type" value="Genomic_DNA"/>
</dbReference>
<evidence type="ECO:0000256" key="1">
    <source>
        <dbReference type="SAM" id="Phobius"/>
    </source>
</evidence>
<proteinExistence type="predicted"/>
<dbReference type="Proteomes" id="UP000034616">
    <property type="component" value="Unassembled WGS sequence"/>
</dbReference>
<sequence>MKKKNTPRLIFMLYQHPPNLEHLLECIQTQEALQEDVQHRYALRRALLNSPFAAHSTFFSLVWVRVIQTSIPFLMGGMVVAVVMVTTLSFGGEGTVPEEISIQFLEKSSLVSLAEETDSMRPLEDMNGLFLDHTGKFEAPVIVPAGFFTSHPQEDFVSF</sequence>
<feature type="transmembrane region" description="Helical" evidence="1">
    <location>
        <begin position="70"/>
        <end position="91"/>
    </location>
</feature>
<name>A0A0G0UE18_9BACT</name>
<gene>
    <name evidence="2" type="ORF">UU35_C0005G0022</name>
</gene>
<keyword evidence="1" id="KW-0472">Membrane</keyword>
<organism evidence="2 3">
    <name type="scientific">Candidatus Uhrbacteria bacterium GW2011_GWC2_41_11</name>
    <dbReference type="NCBI Taxonomy" id="1618985"/>
    <lineage>
        <taxon>Bacteria</taxon>
        <taxon>Candidatus Uhriibacteriota</taxon>
    </lineage>
</organism>
<reference evidence="2 3" key="1">
    <citation type="journal article" date="2015" name="Nature">
        <title>rRNA introns, odd ribosomes, and small enigmatic genomes across a large radiation of phyla.</title>
        <authorList>
            <person name="Brown C.T."/>
            <person name="Hug L.A."/>
            <person name="Thomas B.C."/>
            <person name="Sharon I."/>
            <person name="Castelle C.J."/>
            <person name="Singh A."/>
            <person name="Wilkins M.J."/>
            <person name="Williams K.H."/>
            <person name="Banfield J.F."/>
        </authorList>
    </citation>
    <scope>NUCLEOTIDE SEQUENCE [LARGE SCALE GENOMIC DNA]</scope>
</reference>
<evidence type="ECO:0000313" key="2">
    <source>
        <dbReference type="EMBL" id="KKR87148.1"/>
    </source>
</evidence>
<comment type="caution">
    <text evidence="2">The sequence shown here is derived from an EMBL/GenBank/DDBJ whole genome shotgun (WGS) entry which is preliminary data.</text>
</comment>
<keyword evidence="1" id="KW-0812">Transmembrane</keyword>
<keyword evidence="1" id="KW-1133">Transmembrane helix</keyword>
<evidence type="ECO:0000313" key="3">
    <source>
        <dbReference type="Proteomes" id="UP000034616"/>
    </source>
</evidence>
<protein>
    <submittedName>
        <fullName evidence="2">Uncharacterized protein</fullName>
    </submittedName>
</protein>
<accession>A0A0G0UE18</accession>
<dbReference type="AlphaFoldDB" id="A0A0G0UE18"/>